<keyword evidence="6" id="KW-0963">Cytoplasm</keyword>
<dbReference type="NCBIfam" id="TIGR00016">
    <property type="entry name" value="ackA"/>
    <property type="match status" value="1"/>
</dbReference>
<feature type="binding site" evidence="6">
    <location>
        <position position="14"/>
    </location>
    <ligand>
        <name>ATP</name>
        <dbReference type="ChEBI" id="CHEBI:30616"/>
    </ligand>
</feature>
<feature type="site" description="Transition state stabilizer" evidence="6">
    <location>
        <position position="242"/>
    </location>
</feature>
<proteinExistence type="inferred from homology"/>
<comment type="subunit">
    <text evidence="6">Homodimer.</text>
</comment>
<comment type="subcellular location">
    <subcellularLocation>
        <location evidence="6">Cytoplasm</location>
    </subcellularLocation>
</comment>
<dbReference type="PANTHER" id="PTHR21060:SF15">
    <property type="entry name" value="ACETATE KINASE-RELATED"/>
    <property type="match status" value="1"/>
</dbReference>
<keyword evidence="9" id="KW-1185">Reference proteome</keyword>
<evidence type="ECO:0000256" key="3">
    <source>
        <dbReference type="ARBA" id="ARBA00022741"/>
    </source>
</evidence>
<feature type="binding site" evidence="6">
    <location>
        <position position="7"/>
    </location>
    <ligand>
        <name>Mg(2+)</name>
        <dbReference type="ChEBI" id="CHEBI:18420"/>
    </ligand>
</feature>
<dbReference type="Proteomes" id="UP000674217">
    <property type="component" value="Unassembled WGS sequence"/>
</dbReference>
<dbReference type="SUPFAM" id="SSF53067">
    <property type="entry name" value="Actin-like ATPase domain"/>
    <property type="match status" value="2"/>
</dbReference>
<evidence type="ECO:0000256" key="5">
    <source>
        <dbReference type="ARBA" id="ARBA00022840"/>
    </source>
</evidence>
<keyword evidence="4 6" id="KW-0418">Kinase</keyword>
<dbReference type="PROSITE" id="PS01075">
    <property type="entry name" value="ACETATE_KINASE_1"/>
    <property type="match status" value="1"/>
</dbReference>
<evidence type="ECO:0000256" key="4">
    <source>
        <dbReference type="ARBA" id="ARBA00022777"/>
    </source>
</evidence>
<gene>
    <name evidence="6" type="primary">ackA</name>
    <name evidence="8" type="ORF">J3S90_11305</name>
</gene>
<dbReference type="PIRSF" id="PIRSF000722">
    <property type="entry name" value="Acetate_prop_kin"/>
    <property type="match status" value="1"/>
</dbReference>
<keyword evidence="6" id="KW-0479">Metal-binding</keyword>
<dbReference type="EC" id="2.7.2.1" evidence="6"/>
<dbReference type="EMBL" id="JAGFBU010000004">
    <property type="protein sequence ID" value="MBP4142388.1"/>
    <property type="molecule type" value="Genomic_DNA"/>
</dbReference>
<dbReference type="PROSITE" id="PS01076">
    <property type="entry name" value="ACETATE_KINASE_2"/>
    <property type="match status" value="1"/>
</dbReference>
<protein>
    <recommendedName>
        <fullName evidence="6">Acetate kinase</fullName>
        <ecNumber evidence="6">2.7.2.1</ecNumber>
    </recommendedName>
    <alternativeName>
        <fullName evidence="6">Acetokinase</fullName>
    </alternativeName>
</protein>
<feature type="binding site" evidence="6">
    <location>
        <begin position="283"/>
        <end position="285"/>
    </location>
    <ligand>
        <name>ATP</name>
        <dbReference type="ChEBI" id="CHEBI:30616"/>
    </ligand>
</feature>
<feature type="active site" description="Proton donor/acceptor" evidence="6">
    <location>
        <position position="147"/>
    </location>
</feature>
<keyword evidence="3 6" id="KW-0547">Nucleotide-binding</keyword>
<dbReference type="PRINTS" id="PR00471">
    <property type="entry name" value="ACETATEKNASE"/>
</dbReference>
<dbReference type="GO" id="GO:0016301">
    <property type="term" value="F:kinase activity"/>
    <property type="evidence" value="ECO:0007669"/>
    <property type="project" value="UniProtKB-KW"/>
</dbReference>
<evidence type="ECO:0000256" key="6">
    <source>
        <dbReference type="HAMAP-Rule" id="MF_00020"/>
    </source>
</evidence>
<feature type="binding site" evidence="6">
    <location>
        <begin position="331"/>
        <end position="335"/>
    </location>
    <ligand>
        <name>ATP</name>
        <dbReference type="ChEBI" id="CHEBI:30616"/>
    </ligand>
</feature>
<organism evidence="8 9">
    <name type="scientific">Flavobacterium flabelliforme</name>
    <dbReference type="NCBI Taxonomy" id="2816119"/>
    <lineage>
        <taxon>Bacteria</taxon>
        <taxon>Pseudomonadati</taxon>
        <taxon>Bacteroidota</taxon>
        <taxon>Flavobacteriia</taxon>
        <taxon>Flavobacteriales</taxon>
        <taxon>Flavobacteriaceae</taxon>
        <taxon>Flavobacterium</taxon>
    </lineage>
</organism>
<dbReference type="PANTHER" id="PTHR21060">
    <property type="entry name" value="ACETATE KINASE"/>
    <property type="match status" value="1"/>
</dbReference>
<dbReference type="InterPro" id="IPR043129">
    <property type="entry name" value="ATPase_NBD"/>
</dbReference>
<comment type="cofactor">
    <cofactor evidence="6">
        <name>Mg(2+)</name>
        <dbReference type="ChEBI" id="CHEBI:18420"/>
    </cofactor>
    <cofactor evidence="6">
        <name>Mn(2+)</name>
        <dbReference type="ChEBI" id="CHEBI:29035"/>
    </cofactor>
    <text evidence="6">Mg(2+). Can also accept Mn(2+).</text>
</comment>
<dbReference type="HAMAP" id="MF_00020">
    <property type="entry name" value="Acetate_kinase"/>
    <property type="match status" value="1"/>
</dbReference>
<evidence type="ECO:0000256" key="7">
    <source>
        <dbReference type="RuleBase" id="RU003835"/>
    </source>
</evidence>
<dbReference type="InterPro" id="IPR000890">
    <property type="entry name" value="Aliphatic_acid_kin_short-chain"/>
</dbReference>
<feature type="binding site" evidence="6">
    <location>
        <begin position="209"/>
        <end position="213"/>
    </location>
    <ligand>
        <name>ATP</name>
        <dbReference type="ChEBI" id="CHEBI:30616"/>
    </ligand>
</feature>
<sequence length="399" mass="44011">MKIIIINSGSSSIKYQLIYMPANEVICSGMIDRIGLENSNLTYTTKTSKVEESLSIANHKIGLEKIAELLMHPEIGVIKSTNEIEAVGHRVVHGGSTFSDTVVITEEVKEKIRQLFDLAPLHNPANLEGIIVATTIFTAAKQVAVFDTAFHQSIPVIAHKYALPNYLLTEHKIRLYGFHGTSHKYVSENAVHYLTQNSFSKESKIITIHLGNGCSMTAIKNGKSVDHTLGFGPMNGLIMGTRSGDVDQSILFYLVNTLGYSLEAVNTMLQKQSGMLGLTGYSDLRDIEANAENGNADCQLALAMNAYRIKKYIGSYAAVLNGLDAIVFTAGIGENSSYIRKLVCEDMDYFGIELDLEKNELRSKEIREINTPDSKTKILVIPTNEEIEIANQVYELLLN</sequence>
<dbReference type="Pfam" id="PF00871">
    <property type="entry name" value="Acetate_kinase"/>
    <property type="match status" value="1"/>
</dbReference>
<keyword evidence="6" id="KW-0460">Magnesium</keyword>
<comment type="caution">
    <text evidence="8">The sequence shown here is derived from an EMBL/GenBank/DDBJ whole genome shotgun (WGS) entry which is preliminary data.</text>
</comment>
<keyword evidence="2 6" id="KW-0808">Transferase</keyword>
<dbReference type="InterPro" id="IPR023865">
    <property type="entry name" value="Aliphatic_acid_kinase_CS"/>
</dbReference>
<comment type="catalytic activity">
    <reaction evidence="6">
        <text>acetate + ATP = acetyl phosphate + ADP</text>
        <dbReference type="Rhea" id="RHEA:11352"/>
        <dbReference type="ChEBI" id="CHEBI:22191"/>
        <dbReference type="ChEBI" id="CHEBI:30089"/>
        <dbReference type="ChEBI" id="CHEBI:30616"/>
        <dbReference type="ChEBI" id="CHEBI:456216"/>
        <dbReference type="EC" id="2.7.2.1"/>
    </reaction>
</comment>
<dbReference type="CDD" id="cd24010">
    <property type="entry name" value="ASKHA_NBD_AcK_PK"/>
    <property type="match status" value="1"/>
</dbReference>
<evidence type="ECO:0000256" key="2">
    <source>
        <dbReference type="ARBA" id="ARBA00022679"/>
    </source>
</evidence>
<accession>A0ABS5CUU6</accession>
<feature type="site" description="Transition state stabilizer" evidence="6">
    <location>
        <position position="179"/>
    </location>
</feature>
<evidence type="ECO:0000256" key="1">
    <source>
        <dbReference type="ARBA" id="ARBA00008748"/>
    </source>
</evidence>
<dbReference type="InterPro" id="IPR004372">
    <property type="entry name" value="Ac/propionate_kinase"/>
</dbReference>
<comment type="similarity">
    <text evidence="1 6 7">Belongs to the acetokinase family.</text>
</comment>
<comment type="function">
    <text evidence="6">Catalyzes the formation of acetyl phosphate from acetate and ATP. Can also catalyze the reverse reaction.</text>
</comment>
<evidence type="ECO:0000313" key="8">
    <source>
        <dbReference type="EMBL" id="MBP4142388.1"/>
    </source>
</evidence>
<keyword evidence="5 6" id="KW-0067">ATP-binding</keyword>
<feature type="binding site" evidence="6">
    <location>
        <position position="90"/>
    </location>
    <ligand>
        <name>substrate</name>
    </ligand>
</feature>
<dbReference type="Gene3D" id="3.30.420.40">
    <property type="match status" value="2"/>
</dbReference>
<evidence type="ECO:0000313" key="9">
    <source>
        <dbReference type="Proteomes" id="UP000674217"/>
    </source>
</evidence>
<name>A0ABS5CUU6_9FLAO</name>
<comment type="pathway">
    <text evidence="6">Metabolic intermediate biosynthesis; acetyl-CoA biosynthesis; acetyl-CoA from acetate: step 1/2.</text>
</comment>
<feature type="binding site" evidence="6">
    <location>
        <position position="385"/>
    </location>
    <ligand>
        <name>Mg(2+)</name>
        <dbReference type="ChEBI" id="CHEBI:18420"/>
    </ligand>
</feature>
<dbReference type="RefSeq" id="WP_210646279.1">
    <property type="nucleotide sequence ID" value="NZ_JAGFBU010000004.1"/>
</dbReference>
<reference evidence="8 9" key="1">
    <citation type="submission" date="2021-03" db="EMBL/GenBank/DDBJ databases">
        <title>Flavobacterium Flabelliformis Sp. Nov. And Flavobacterium Geliluteum Sp. Nov., Two Novel Multidrug Resistant Psychrophilic Species Isolated From Antarctica.</title>
        <authorList>
            <person name="Kralova S."/>
            <person name="Busse H.J."/>
            <person name="Bezdicek M."/>
            <person name="Nykrynova M."/>
            <person name="Kroupova E."/>
            <person name="Krsek D."/>
            <person name="Sedlacek I."/>
        </authorList>
    </citation>
    <scope>NUCLEOTIDE SEQUENCE [LARGE SCALE GENOMIC DNA]</scope>
    <source>
        <strain evidence="8 9">P4023</strain>
    </source>
</reference>